<accession>A0A1D1UHK4</accession>
<dbReference type="OrthoDB" id="112668at2759"/>
<keyword evidence="4" id="KW-1185">Reference proteome</keyword>
<dbReference type="GO" id="GO:0003725">
    <property type="term" value="F:double-stranded RNA binding"/>
    <property type="evidence" value="ECO:0007669"/>
    <property type="project" value="TreeGrafter"/>
</dbReference>
<dbReference type="PANTHER" id="PTHR13482">
    <property type="entry name" value="MICRORNA PROCESSOR COMPLEX SUBUNIT DGCR8"/>
    <property type="match status" value="1"/>
</dbReference>
<dbReference type="GO" id="GO:0070878">
    <property type="term" value="F:primary miRNA binding"/>
    <property type="evidence" value="ECO:0007669"/>
    <property type="project" value="TreeGrafter"/>
</dbReference>
<evidence type="ECO:0000313" key="3">
    <source>
        <dbReference type="EMBL" id="GAU87122.1"/>
    </source>
</evidence>
<evidence type="ECO:0000313" key="4">
    <source>
        <dbReference type="Proteomes" id="UP000186922"/>
    </source>
</evidence>
<dbReference type="EMBL" id="BDGG01000001">
    <property type="protein sequence ID" value="GAU87122.1"/>
    <property type="molecule type" value="Genomic_DNA"/>
</dbReference>
<reference evidence="3 4" key="1">
    <citation type="journal article" date="2016" name="Nat. Commun.">
        <title>Extremotolerant tardigrade genome and improved radiotolerance of human cultured cells by tardigrade-unique protein.</title>
        <authorList>
            <person name="Hashimoto T."/>
            <person name="Horikawa D.D."/>
            <person name="Saito Y."/>
            <person name="Kuwahara H."/>
            <person name="Kozuka-Hata H."/>
            <person name="Shin-I T."/>
            <person name="Minakuchi Y."/>
            <person name="Ohishi K."/>
            <person name="Motoyama A."/>
            <person name="Aizu T."/>
            <person name="Enomoto A."/>
            <person name="Kondo K."/>
            <person name="Tanaka S."/>
            <person name="Hara Y."/>
            <person name="Koshikawa S."/>
            <person name="Sagara H."/>
            <person name="Miura T."/>
            <person name="Yokobori S."/>
            <person name="Miyagawa K."/>
            <person name="Suzuki Y."/>
            <person name="Kubo T."/>
            <person name="Oyama M."/>
            <person name="Kohara Y."/>
            <person name="Fujiyama A."/>
            <person name="Arakawa K."/>
            <person name="Katayama T."/>
            <person name="Toyoda A."/>
            <person name="Kunieda T."/>
        </authorList>
    </citation>
    <scope>NUCLEOTIDE SEQUENCE [LARGE SCALE GENOMIC DNA]</scope>
    <source>
        <strain evidence="3 4">YOKOZUNA-1</strain>
    </source>
</reference>
<dbReference type="GO" id="GO:0070877">
    <property type="term" value="C:microprocessor complex"/>
    <property type="evidence" value="ECO:0007669"/>
    <property type="project" value="InterPro"/>
</dbReference>
<gene>
    <name evidence="3" type="primary">RvY_00019-1</name>
    <name evidence="3" type="synonym">RvY_00019.1</name>
    <name evidence="3" type="ORF">RvY_00019</name>
</gene>
<keyword evidence="1" id="KW-0694">RNA-binding</keyword>
<dbReference type="GO" id="GO:0031053">
    <property type="term" value="P:primary miRNA processing"/>
    <property type="evidence" value="ECO:0007669"/>
    <property type="project" value="InterPro"/>
</dbReference>
<organism evidence="3 4">
    <name type="scientific">Ramazzottius varieornatus</name>
    <name type="common">Water bear</name>
    <name type="synonym">Tardigrade</name>
    <dbReference type="NCBI Taxonomy" id="947166"/>
    <lineage>
        <taxon>Eukaryota</taxon>
        <taxon>Metazoa</taxon>
        <taxon>Ecdysozoa</taxon>
        <taxon>Tardigrada</taxon>
        <taxon>Eutardigrada</taxon>
        <taxon>Parachela</taxon>
        <taxon>Hypsibioidea</taxon>
        <taxon>Ramazzottiidae</taxon>
        <taxon>Ramazzottius</taxon>
    </lineage>
</organism>
<feature type="domain" description="DRBM" evidence="2">
    <location>
        <begin position="26"/>
        <end position="62"/>
    </location>
</feature>
<dbReference type="STRING" id="947166.A0A1D1UHK4"/>
<evidence type="ECO:0000259" key="2">
    <source>
        <dbReference type="PROSITE" id="PS50137"/>
    </source>
</evidence>
<dbReference type="Gene3D" id="3.30.160.20">
    <property type="match status" value="2"/>
</dbReference>
<dbReference type="SUPFAM" id="SSF54768">
    <property type="entry name" value="dsRNA-binding domain-like"/>
    <property type="match status" value="1"/>
</dbReference>
<dbReference type="PANTHER" id="PTHR13482:SF3">
    <property type="entry name" value="MICROPROCESSOR COMPLEX SUBUNIT DGCR8"/>
    <property type="match status" value="1"/>
</dbReference>
<sequence length="224" mass="24954">MTVIQSKKDQRISYQCGPSMDSNIIFHTEALIDGKVEGTADAMSKKATKQAAALNALRKLVPELHSVLGETFGGTKQSGNVHEVALFRDVPISDPCIGDMAVKAGVCLPTRQIGPKRNEYSCTAGRYSAAVVHTRMVRAKQLCAQRILQELHPQLRTYGKFLELYGSVFQEKRKRLLKEAKSLYQLAPGAVEDKIDWPRLVRLQEEMRKLIAQTPGVLSSIRYV</sequence>
<dbReference type="InterPro" id="IPR014720">
    <property type="entry name" value="dsRBD_dom"/>
</dbReference>
<dbReference type="Proteomes" id="UP000186922">
    <property type="component" value="Unassembled WGS sequence"/>
</dbReference>
<name>A0A1D1UHK4_RAMVA</name>
<dbReference type="GO" id="GO:0042802">
    <property type="term" value="F:identical protein binding"/>
    <property type="evidence" value="ECO:0007669"/>
    <property type="project" value="InterPro"/>
</dbReference>
<protein>
    <recommendedName>
        <fullName evidence="2">DRBM domain-containing protein</fullName>
    </recommendedName>
</protein>
<dbReference type="PROSITE" id="PS50137">
    <property type="entry name" value="DS_RBD"/>
    <property type="match status" value="1"/>
</dbReference>
<dbReference type="AlphaFoldDB" id="A0A1D1UHK4"/>
<comment type="caution">
    <text evidence="3">The sequence shown here is derived from an EMBL/GenBank/DDBJ whole genome shotgun (WGS) entry which is preliminary data.</text>
</comment>
<evidence type="ECO:0000256" key="1">
    <source>
        <dbReference type="PROSITE-ProRule" id="PRU00266"/>
    </source>
</evidence>
<dbReference type="InterPro" id="IPR040375">
    <property type="entry name" value="DGCR8"/>
</dbReference>
<dbReference type="Pfam" id="PF00035">
    <property type="entry name" value="dsrm"/>
    <property type="match status" value="1"/>
</dbReference>
<dbReference type="GO" id="GO:0020037">
    <property type="term" value="F:heme binding"/>
    <property type="evidence" value="ECO:0007669"/>
    <property type="project" value="InterPro"/>
</dbReference>
<proteinExistence type="predicted"/>